<organism evidence="7 8">
    <name type="scientific">Scytonema millei VB511283</name>
    <dbReference type="NCBI Taxonomy" id="1245923"/>
    <lineage>
        <taxon>Bacteria</taxon>
        <taxon>Bacillati</taxon>
        <taxon>Cyanobacteriota</taxon>
        <taxon>Cyanophyceae</taxon>
        <taxon>Nostocales</taxon>
        <taxon>Scytonemataceae</taxon>
        <taxon>Scytonema</taxon>
    </lineage>
</organism>
<evidence type="ECO:0000259" key="6">
    <source>
        <dbReference type="PROSITE" id="PS50109"/>
    </source>
</evidence>
<evidence type="ECO:0000313" key="7">
    <source>
        <dbReference type="EMBL" id="NHC33484.1"/>
    </source>
</evidence>
<evidence type="ECO:0000256" key="2">
    <source>
        <dbReference type="ARBA" id="ARBA00012438"/>
    </source>
</evidence>
<dbReference type="Pfam" id="PF02518">
    <property type="entry name" value="HATPase_c"/>
    <property type="match status" value="1"/>
</dbReference>
<dbReference type="SUPFAM" id="SSF55874">
    <property type="entry name" value="ATPase domain of HSP90 chaperone/DNA topoisomerase II/histidine kinase"/>
    <property type="match status" value="1"/>
</dbReference>
<dbReference type="SUPFAM" id="SSF47384">
    <property type="entry name" value="Homodimeric domain of signal transducing histidine kinase"/>
    <property type="match status" value="1"/>
</dbReference>
<dbReference type="InterPro" id="IPR003594">
    <property type="entry name" value="HATPase_dom"/>
</dbReference>
<evidence type="ECO:0000256" key="1">
    <source>
        <dbReference type="ARBA" id="ARBA00000085"/>
    </source>
</evidence>
<keyword evidence="4 7" id="KW-0808">Transferase</keyword>
<keyword evidence="3" id="KW-0597">Phosphoprotein</keyword>
<feature type="domain" description="Histidine kinase" evidence="6">
    <location>
        <begin position="147"/>
        <end position="366"/>
    </location>
</feature>
<dbReference type="InterPro" id="IPR004358">
    <property type="entry name" value="Sig_transdc_His_kin-like_C"/>
</dbReference>
<dbReference type="OrthoDB" id="506182at2"/>
<name>A0A9X5E3D2_9CYAN</name>
<gene>
    <name evidence="7" type="ORF">QH73_0002195</name>
</gene>
<accession>A0A9X5E3D2</accession>
<comment type="catalytic activity">
    <reaction evidence="1">
        <text>ATP + protein L-histidine = ADP + protein N-phospho-L-histidine.</text>
        <dbReference type="EC" id="2.7.13.3"/>
    </reaction>
</comment>
<comment type="caution">
    <text evidence="7">The sequence shown here is derived from an EMBL/GenBank/DDBJ whole genome shotgun (WGS) entry which is preliminary data.</text>
</comment>
<dbReference type="EC" id="2.7.13.3" evidence="2"/>
<dbReference type="PRINTS" id="PR00344">
    <property type="entry name" value="BCTRLSENSOR"/>
</dbReference>
<protein>
    <recommendedName>
        <fullName evidence="2">histidine kinase</fullName>
        <ecNumber evidence="2">2.7.13.3</ecNumber>
    </recommendedName>
</protein>
<keyword evidence="4 7" id="KW-0418">Kinase</keyword>
<dbReference type="EMBL" id="JTJC03000001">
    <property type="protein sequence ID" value="NHC33484.1"/>
    <property type="molecule type" value="Genomic_DNA"/>
</dbReference>
<dbReference type="RefSeq" id="WP_039715051.1">
    <property type="nucleotide sequence ID" value="NZ_JTJC03000001.1"/>
</dbReference>
<keyword evidence="5" id="KW-0902">Two-component regulatory system</keyword>
<dbReference type="SMART" id="SM00387">
    <property type="entry name" value="HATPase_c"/>
    <property type="match status" value="1"/>
</dbReference>
<evidence type="ECO:0000256" key="4">
    <source>
        <dbReference type="ARBA" id="ARBA00022777"/>
    </source>
</evidence>
<dbReference type="Gene3D" id="1.10.287.130">
    <property type="match status" value="1"/>
</dbReference>
<dbReference type="PANTHER" id="PTHR43547:SF2">
    <property type="entry name" value="HYBRID SIGNAL TRANSDUCTION HISTIDINE KINASE C"/>
    <property type="match status" value="1"/>
</dbReference>
<dbReference type="Proteomes" id="UP000031532">
    <property type="component" value="Unassembled WGS sequence"/>
</dbReference>
<evidence type="ECO:0000313" key="8">
    <source>
        <dbReference type="Proteomes" id="UP000031532"/>
    </source>
</evidence>
<reference evidence="7 8" key="1">
    <citation type="journal article" date="2015" name="Genome Announc.">
        <title>Draft Genome Sequence of the Terrestrial Cyanobacterium Scytonema millei VB511283, Isolated from Eastern India.</title>
        <authorList>
            <person name="Sen D."/>
            <person name="Chandrababunaidu M.M."/>
            <person name="Singh D."/>
            <person name="Sanghi N."/>
            <person name="Ghorai A."/>
            <person name="Mishra G.P."/>
            <person name="Madduluri M."/>
            <person name="Adhikary S.P."/>
            <person name="Tripathy S."/>
        </authorList>
    </citation>
    <scope>NUCLEOTIDE SEQUENCE [LARGE SCALE GENOMIC DNA]</scope>
    <source>
        <strain evidence="7 8">VB511283</strain>
    </source>
</reference>
<dbReference type="InterPro" id="IPR005467">
    <property type="entry name" value="His_kinase_dom"/>
</dbReference>
<evidence type="ECO:0000256" key="5">
    <source>
        <dbReference type="ARBA" id="ARBA00023012"/>
    </source>
</evidence>
<dbReference type="PANTHER" id="PTHR43547">
    <property type="entry name" value="TWO-COMPONENT HISTIDINE KINASE"/>
    <property type="match status" value="1"/>
</dbReference>
<keyword evidence="8" id="KW-1185">Reference proteome</keyword>
<dbReference type="InterPro" id="IPR036890">
    <property type="entry name" value="HATPase_C_sf"/>
</dbReference>
<proteinExistence type="predicted"/>
<dbReference type="PROSITE" id="PS50109">
    <property type="entry name" value="HIS_KIN"/>
    <property type="match status" value="1"/>
</dbReference>
<dbReference type="InterPro" id="IPR036097">
    <property type="entry name" value="HisK_dim/P_sf"/>
</dbReference>
<evidence type="ECO:0000256" key="3">
    <source>
        <dbReference type="ARBA" id="ARBA00022553"/>
    </source>
</evidence>
<dbReference type="AlphaFoldDB" id="A0A9X5E3D2"/>
<dbReference type="GO" id="GO:0000155">
    <property type="term" value="F:phosphorelay sensor kinase activity"/>
    <property type="evidence" value="ECO:0007669"/>
    <property type="project" value="InterPro"/>
</dbReference>
<sequence length="366" mass="41444">MSEESIIDELFAALNVVVLERLEYDSFKLIGTAPVWFVELYADTDLQQHLMPGLKFPVLDNFLVDAEAFWQKNKLGRIKSGLWTETDLSGQEFYLEASAVCLNQKKILLIASNYKEHQFLLQKARENSLNYYNLLKEIQKKEVLIHCIVHDLAGQLTGIKYCFELLSLQNLNSKAQEYLNIGKKQCQKQETLIREILDAFAAEVESLEGLRIDLQQAPDALACVLEVVNALSPVFFLNQIDLRLQIDVDKTREWKVVGEKSRLERTITNLVENAYRHSPPNSVVTIGIAEEGDFIAITVDDMGSGIEPEVATTLFQKFSQGKNSPGRIGLGLYFCRITVEQWGGSIGYKTNSKGGAQFWFRLPKVL</sequence>
<dbReference type="Gene3D" id="3.30.565.10">
    <property type="entry name" value="Histidine kinase-like ATPase, C-terminal domain"/>
    <property type="match status" value="1"/>
</dbReference>